<dbReference type="PANTHER" id="PTHR33975">
    <property type="entry name" value="MYELIN-ASSOCIATED OLIGODENDROCYTE BASIC PROTEIN"/>
    <property type="match status" value="1"/>
</dbReference>
<dbReference type="PANTHER" id="PTHR33975:SF2">
    <property type="entry name" value="MYELIN-ASSOCIATED OLIGODENDROCYTE BASIC PROTEIN"/>
    <property type="match status" value="1"/>
</dbReference>
<evidence type="ECO:0000256" key="1">
    <source>
        <dbReference type="SAM" id="Phobius"/>
    </source>
</evidence>
<dbReference type="PIRSF" id="PIRSF037221">
    <property type="entry name" value="DUF1517"/>
    <property type="match status" value="1"/>
</dbReference>
<organism evidence="2">
    <name type="scientific">Oscillatoriales cyanobacterium SpSt-418</name>
    <dbReference type="NCBI Taxonomy" id="2282169"/>
    <lineage>
        <taxon>Bacteria</taxon>
        <taxon>Bacillati</taxon>
        <taxon>Cyanobacteriota</taxon>
        <taxon>Cyanophyceae</taxon>
        <taxon>Oscillatoriophycideae</taxon>
        <taxon>Oscillatoriales</taxon>
    </lineage>
</organism>
<keyword evidence="1" id="KW-0472">Membrane</keyword>
<proteinExistence type="predicted"/>
<protein>
    <submittedName>
        <fullName evidence="2">DUF1517 domain-containing protein</fullName>
    </submittedName>
</protein>
<dbReference type="AlphaFoldDB" id="A0A7C3PH63"/>
<reference evidence="2" key="1">
    <citation type="journal article" date="2020" name="mSystems">
        <title>Genome- and Community-Level Interaction Insights into Carbon Utilization and Element Cycling Functions of Hydrothermarchaeota in Hydrothermal Sediment.</title>
        <authorList>
            <person name="Zhou Z."/>
            <person name="Liu Y."/>
            <person name="Xu W."/>
            <person name="Pan J."/>
            <person name="Luo Z.H."/>
            <person name="Li M."/>
        </authorList>
    </citation>
    <scope>NUCLEOTIDE SEQUENCE [LARGE SCALE GENOMIC DNA]</scope>
    <source>
        <strain evidence="2">SpSt-418</strain>
    </source>
</reference>
<keyword evidence="1" id="KW-1133">Transmembrane helix</keyword>
<keyword evidence="1" id="KW-0812">Transmembrane</keyword>
<gene>
    <name evidence="2" type="ORF">ENR64_18775</name>
</gene>
<accession>A0A7C3PH63</accession>
<name>A0A7C3PH63_9CYAN</name>
<dbReference type="EMBL" id="DSRU01000274">
    <property type="protein sequence ID" value="HFM99755.1"/>
    <property type="molecule type" value="Genomic_DNA"/>
</dbReference>
<sequence>MQKFFASFIQPFVKPFLAIALVVTLVFGSVSPALAAGGGRIGGGSFRAPAPRTYSPGPRTYAPGPGGGYYPGGGIGYPFVFPSPIFFVGGGGLFSLLIFLAIAGFILQSFRRQADSDLGYGTTNPTVGITRLQVGLLASARELQSELNELALKANTGSSEGLAEVLQETSLALLRHPEYWVYAGAASQPSRLAAAEAEFNRLALGERGKFSRETLSNVNNQLRQAEPKGVLTAAGGELAEVTTGTPGEYIVVTVLAATQGELKLPPINNEADLRQALQQLGGVSSDRLLALEVLWTPQAENDVLSSEDVLVQYPNLKLI</sequence>
<dbReference type="Pfam" id="PF07466">
    <property type="entry name" value="DUF1517"/>
    <property type="match status" value="1"/>
</dbReference>
<evidence type="ECO:0000313" key="2">
    <source>
        <dbReference type="EMBL" id="HFM99755.1"/>
    </source>
</evidence>
<feature type="transmembrane region" description="Helical" evidence="1">
    <location>
        <begin position="85"/>
        <end position="107"/>
    </location>
</feature>
<comment type="caution">
    <text evidence="2">The sequence shown here is derived from an EMBL/GenBank/DDBJ whole genome shotgun (WGS) entry which is preliminary data.</text>
</comment>
<dbReference type="InterPro" id="IPR010903">
    <property type="entry name" value="DUF1517"/>
</dbReference>
<dbReference type="InterPro" id="IPR053023">
    <property type="entry name" value="FLAP_modulator"/>
</dbReference>